<feature type="region of interest" description="Disordered" evidence="5">
    <location>
        <begin position="15"/>
        <end position="35"/>
    </location>
</feature>
<sequence length="613" mass="69443">MSDYEDYEKKFREFEASREARKNRPSNTRDTRLESMSSAFKDVPFTTPEGLWAGLSQPDLSFDPSYPCPEAQKALESIATLSAICCIDESCLGCFSGHWPNIVGWLSLILRRSLLDGSPTTAEGLHMQQLAIFIAIAVVSIPGLTDLCDEPSYTESELGSNEEEEDGDDEENEEEDEGEYDEEYIPDTEHIRSFIRLAFEVSVHLAATSNLSFEMIWSKTSSLLSSQTARDEFEAVVGNIPSRFGYDAKQLCFNSIRSLSMAPSIDPWTLRGVLNLMNAFAHCSTDIYRGLLAMDVVKLLTRTLSRISSPRNIISIEEGDIRMTCECVTEICEYLMDLFHDGHTWVVQALDGHVLHHIVEISISRRLNELKVPPSDLSDMRETSRGLVLAIKPFLVFRSVINRVLKEVRTLLEYGYIWRLSKVDQQLEKELLSLYDEAALLKNAMHILDSSGELHPCLNPNCTGVDSGALKRCSACLAAIYCSVKCQKEHWEVEHREHCWEERPQPGHSARLSSLDEGLIRNIVASHVKSMQVNCSIPMIAELDFRDWPTTVGCAPFDELMRKVEDGVVKMEKNVQERLLMENRNVKLGREILFHVIIPGNKRFIYREELASE</sequence>
<feature type="compositionally biased region" description="Acidic residues" evidence="5">
    <location>
        <begin position="160"/>
        <end position="183"/>
    </location>
</feature>
<accession>A0A0W0F230</accession>
<evidence type="ECO:0000256" key="3">
    <source>
        <dbReference type="ARBA" id="ARBA00022833"/>
    </source>
</evidence>
<dbReference type="AlphaFoldDB" id="A0A0W0F230"/>
<evidence type="ECO:0000256" key="1">
    <source>
        <dbReference type="ARBA" id="ARBA00022723"/>
    </source>
</evidence>
<dbReference type="GO" id="GO:0008270">
    <property type="term" value="F:zinc ion binding"/>
    <property type="evidence" value="ECO:0007669"/>
    <property type="project" value="UniProtKB-KW"/>
</dbReference>
<dbReference type="Proteomes" id="UP000054988">
    <property type="component" value="Unassembled WGS sequence"/>
</dbReference>
<protein>
    <recommendedName>
        <fullName evidence="6">MYND-type domain-containing protein</fullName>
    </recommendedName>
</protein>
<feature type="domain" description="MYND-type" evidence="6">
    <location>
        <begin position="459"/>
        <end position="499"/>
    </location>
</feature>
<comment type="caution">
    <text evidence="7">The sequence shown here is derived from an EMBL/GenBank/DDBJ whole genome shotgun (WGS) entry which is preliminary data.</text>
</comment>
<evidence type="ECO:0000256" key="4">
    <source>
        <dbReference type="PROSITE-ProRule" id="PRU00134"/>
    </source>
</evidence>
<feature type="compositionally biased region" description="Basic and acidic residues" evidence="5">
    <location>
        <begin position="15"/>
        <end position="33"/>
    </location>
</feature>
<evidence type="ECO:0000256" key="5">
    <source>
        <dbReference type="SAM" id="MobiDB-lite"/>
    </source>
</evidence>
<reference evidence="7 8" key="1">
    <citation type="submission" date="2015-12" db="EMBL/GenBank/DDBJ databases">
        <title>Draft genome sequence of Moniliophthora roreri, the causal agent of frosty pod rot of cacao.</title>
        <authorList>
            <person name="Aime M.C."/>
            <person name="Diaz-Valderrama J.R."/>
            <person name="Kijpornyongpan T."/>
            <person name="Phillips-Mora W."/>
        </authorList>
    </citation>
    <scope>NUCLEOTIDE SEQUENCE [LARGE SCALE GENOMIC DNA]</scope>
    <source>
        <strain evidence="7 8">MCA 2952</strain>
    </source>
</reference>
<dbReference type="Pfam" id="PF01753">
    <property type="entry name" value="zf-MYND"/>
    <property type="match status" value="1"/>
</dbReference>
<dbReference type="InterPro" id="IPR002893">
    <property type="entry name" value="Znf_MYND"/>
</dbReference>
<evidence type="ECO:0000313" key="7">
    <source>
        <dbReference type="EMBL" id="KTB30373.1"/>
    </source>
</evidence>
<dbReference type="PROSITE" id="PS50865">
    <property type="entry name" value="ZF_MYND_2"/>
    <property type="match status" value="1"/>
</dbReference>
<keyword evidence="2 4" id="KW-0863">Zinc-finger</keyword>
<evidence type="ECO:0000313" key="8">
    <source>
        <dbReference type="Proteomes" id="UP000054988"/>
    </source>
</evidence>
<keyword evidence="3" id="KW-0862">Zinc</keyword>
<dbReference type="SUPFAM" id="SSF144232">
    <property type="entry name" value="HIT/MYND zinc finger-like"/>
    <property type="match status" value="1"/>
</dbReference>
<evidence type="ECO:0000259" key="6">
    <source>
        <dbReference type="PROSITE" id="PS50865"/>
    </source>
</evidence>
<feature type="region of interest" description="Disordered" evidence="5">
    <location>
        <begin position="151"/>
        <end position="183"/>
    </location>
</feature>
<proteinExistence type="predicted"/>
<organism evidence="7 8">
    <name type="scientific">Moniliophthora roreri</name>
    <name type="common">Frosty pod rot fungus</name>
    <name type="synonym">Monilia roreri</name>
    <dbReference type="NCBI Taxonomy" id="221103"/>
    <lineage>
        <taxon>Eukaryota</taxon>
        <taxon>Fungi</taxon>
        <taxon>Dikarya</taxon>
        <taxon>Basidiomycota</taxon>
        <taxon>Agaricomycotina</taxon>
        <taxon>Agaricomycetes</taxon>
        <taxon>Agaricomycetidae</taxon>
        <taxon>Agaricales</taxon>
        <taxon>Marasmiineae</taxon>
        <taxon>Marasmiaceae</taxon>
        <taxon>Moniliophthora</taxon>
    </lineage>
</organism>
<evidence type="ECO:0000256" key="2">
    <source>
        <dbReference type="ARBA" id="ARBA00022771"/>
    </source>
</evidence>
<dbReference type="Gene3D" id="6.10.140.2220">
    <property type="match status" value="1"/>
</dbReference>
<gene>
    <name evidence="7" type="ORF">WG66_17029</name>
</gene>
<dbReference type="EMBL" id="LATX01002387">
    <property type="protein sequence ID" value="KTB30373.1"/>
    <property type="molecule type" value="Genomic_DNA"/>
</dbReference>
<name>A0A0W0F230_MONRR</name>
<keyword evidence="1" id="KW-0479">Metal-binding</keyword>